<keyword evidence="3" id="KW-1185">Reference proteome</keyword>
<evidence type="ECO:0000256" key="1">
    <source>
        <dbReference type="SAM" id="SignalP"/>
    </source>
</evidence>
<gene>
    <name evidence="2" type="ORF">LPJ53_003093</name>
</gene>
<dbReference type="OrthoDB" id="5541310at2759"/>
<keyword evidence="1" id="KW-0732">Signal</keyword>
<dbReference type="Proteomes" id="UP001149813">
    <property type="component" value="Unassembled WGS sequence"/>
</dbReference>
<sequence length="122" mass="13480">MRLSLLPVIFFASSAAAIWTFPQKIGIYSMVQKLATYKLSSAEESMVYGKLAIFYDDWIASAKLSSPADSSQYRDGLFALLAHINAARSEAISDPAGVENLEYLVSRIRSSYADSVQKFFGH</sequence>
<dbReference type="AlphaFoldDB" id="A0A9W7Y0M3"/>
<name>A0A9W7Y0M3_9FUNG</name>
<evidence type="ECO:0000313" key="2">
    <source>
        <dbReference type="EMBL" id="KAJ1722495.1"/>
    </source>
</evidence>
<accession>A0A9W7Y0M3</accession>
<dbReference type="EMBL" id="JANBOJ010000109">
    <property type="protein sequence ID" value="KAJ1722495.1"/>
    <property type="molecule type" value="Genomic_DNA"/>
</dbReference>
<comment type="caution">
    <text evidence="2">The sequence shown here is derived from an EMBL/GenBank/DDBJ whole genome shotgun (WGS) entry which is preliminary data.</text>
</comment>
<evidence type="ECO:0000313" key="3">
    <source>
        <dbReference type="Proteomes" id="UP001149813"/>
    </source>
</evidence>
<protein>
    <submittedName>
        <fullName evidence="2">Uncharacterized protein</fullName>
    </submittedName>
</protein>
<proteinExistence type="predicted"/>
<reference evidence="2" key="1">
    <citation type="submission" date="2022-07" db="EMBL/GenBank/DDBJ databases">
        <title>Phylogenomic reconstructions and comparative analyses of Kickxellomycotina fungi.</title>
        <authorList>
            <person name="Reynolds N.K."/>
            <person name="Stajich J.E."/>
            <person name="Barry K."/>
            <person name="Grigoriev I.V."/>
            <person name="Crous P."/>
            <person name="Smith M.E."/>
        </authorList>
    </citation>
    <scope>NUCLEOTIDE SEQUENCE</scope>
    <source>
        <strain evidence="2">NBRC 32514</strain>
    </source>
</reference>
<organism evidence="2 3">
    <name type="scientific">Coemansia erecta</name>
    <dbReference type="NCBI Taxonomy" id="147472"/>
    <lineage>
        <taxon>Eukaryota</taxon>
        <taxon>Fungi</taxon>
        <taxon>Fungi incertae sedis</taxon>
        <taxon>Zoopagomycota</taxon>
        <taxon>Kickxellomycotina</taxon>
        <taxon>Kickxellomycetes</taxon>
        <taxon>Kickxellales</taxon>
        <taxon>Kickxellaceae</taxon>
        <taxon>Coemansia</taxon>
    </lineage>
</organism>
<feature type="signal peptide" evidence="1">
    <location>
        <begin position="1"/>
        <end position="17"/>
    </location>
</feature>
<feature type="chain" id="PRO_5040780495" evidence="1">
    <location>
        <begin position="18"/>
        <end position="122"/>
    </location>
</feature>